<name>A0A0F9L2P8_9ZZZZ</name>
<gene>
    <name evidence="1" type="ORF">LCGC14_1252730</name>
</gene>
<accession>A0A0F9L2P8</accession>
<dbReference type="AlphaFoldDB" id="A0A0F9L2P8"/>
<protein>
    <submittedName>
        <fullName evidence="1">Uncharacterized protein</fullName>
    </submittedName>
</protein>
<sequence>MRFQEEMDKIKVESYKDCVWYIEDEDRCKLPSIDSVTSKCYCKDRELEEFCIWLTKFFKSTPDDACEESWDKILGSLLGDYGEGGVLNDEKKDDFVSRFISAVKKKILN</sequence>
<comment type="caution">
    <text evidence="1">The sequence shown here is derived from an EMBL/GenBank/DDBJ whole genome shotgun (WGS) entry which is preliminary data.</text>
</comment>
<dbReference type="EMBL" id="LAZR01006881">
    <property type="protein sequence ID" value="KKM89024.1"/>
    <property type="molecule type" value="Genomic_DNA"/>
</dbReference>
<organism evidence="1">
    <name type="scientific">marine sediment metagenome</name>
    <dbReference type="NCBI Taxonomy" id="412755"/>
    <lineage>
        <taxon>unclassified sequences</taxon>
        <taxon>metagenomes</taxon>
        <taxon>ecological metagenomes</taxon>
    </lineage>
</organism>
<evidence type="ECO:0000313" key="1">
    <source>
        <dbReference type="EMBL" id="KKM89024.1"/>
    </source>
</evidence>
<reference evidence="1" key="1">
    <citation type="journal article" date="2015" name="Nature">
        <title>Complex archaea that bridge the gap between prokaryotes and eukaryotes.</title>
        <authorList>
            <person name="Spang A."/>
            <person name="Saw J.H."/>
            <person name="Jorgensen S.L."/>
            <person name="Zaremba-Niedzwiedzka K."/>
            <person name="Martijn J."/>
            <person name="Lind A.E."/>
            <person name="van Eijk R."/>
            <person name="Schleper C."/>
            <person name="Guy L."/>
            <person name="Ettema T.J."/>
        </authorList>
    </citation>
    <scope>NUCLEOTIDE SEQUENCE</scope>
</reference>
<proteinExistence type="predicted"/>